<name>A0AAV4M3B0_CAEEX</name>
<keyword evidence="1" id="KW-0812">Transmembrane</keyword>
<dbReference type="AlphaFoldDB" id="A0AAV4M3B0"/>
<organism evidence="2 3">
    <name type="scientific">Caerostris extrusa</name>
    <name type="common">Bark spider</name>
    <name type="synonym">Caerostris bankana</name>
    <dbReference type="NCBI Taxonomy" id="172846"/>
    <lineage>
        <taxon>Eukaryota</taxon>
        <taxon>Metazoa</taxon>
        <taxon>Ecdysozoa</taxon>
        <taxon>Arthropoda</taxon>
        <taxon>Chelicerata</taxon>
        <taxon>Arachnida</taxon>
        <taxon>Araneae</taxon>
        <taxon>Araneomorphae</taxon>
        <taxon>Entelegynae</taxon>
        <taxon>Araneoidea</taxon>
        <taxon>Araneidae</taxon>
        <taxon>Caerostris</taxon>
    </lineage>
</organism>
<evidence type="ECO:0000256" key="1">
    <source>
        <dbReference type="SAM" id="Phobius"/>
    </source>
</evidence>
<dbReference type="Proteomes" id="UP001054945">
    <property type="component" value="Unassembled WGS sequence"/>
</dbReference>
<proteinExistence type="predicted"/>
<evidence type="ECO:0000313" key="2">
    <source>
        <dbReference type="EMBL" id="GIX66946.1"/>
    </source>
</evidence>
<protein>
    <submittedName>
        <fullName evidence="2">Uncharacterized protein</fullName>
    </submittedName>
</protein>
<keyword evidence="1" id="KW-1133">Transmembrane helix</keyword>
<keyword evidence="3" id="KW-1185">Reference proteome</keyword>
<dbReference type="EMBL" id="BPLR01001836">
    <property type="protein sequence ID" value="GIX66946.1"/>
    <property type="molecule type" value="Genomic_DNA"/>
</dbReference>
<reference evidence="2 3" key="1">
    <citation type="submission" date="2021-06" db="EMBL/GenBank/DDBJ databases">
        <title>Caerostris extrusa draft genome.</title>
        <authorList>
            <person name="Kono N."/>
            <person name="Arakawa K."/>
        </authorList>
    </citation>
    <scope>NUCLEOTIDE SEQUENCE [LARGE SCALE GENOMIC DNA]</scope>
</reference>
<sequence>MHLRPLYYKIDHYDILFLSPSLFPAFEILFIWTIIESDFHDSEHIYPLSARTQRLKNMPLDGSGKKIQADTGDNCFNGQLMVLRDNRKSSRF</sequence>
<feature type="transmembrane region" description="Helical" evidence="1">
    <location>
        <begin position="15"/>
        <end position="35"/>
    </location>
</feature>
<evidence type="ECO:0000313" key="3">
    <source>
        <dbReference type="Proteomes" id="UP001054945"/>
    </source>
</evidence>
<comment type="caution">
    <text evidence="2">The sequence shown here is derived from an EMBL/GenBank/DDBJ whole genome shotgun (WGS) entry which is preliminary data.</text>
</comment>
<gene>
    <name evidence="2" type="ORF">CEXT_8691</name>
</gene>
<keyword evidence="1" id="KW-0472">Membrane</keyword>
<accession>A0AAV4M3B0</accession>